<feature type="transmembrane region" description="Helical" evidence="2">
    <location>
        <begin position="346"/>
        <end position="366"/>
    </location>
</feature>
<feature type="transmembrane region" description="Helical" evidence="2">
    <location>
        <begin position="208"/>
        <end position="229"/>
    </location>
</feature>
<organism evidence="5">
    <name type="scientific">Schistocephalus solidus</name>
    <name type="common">Tapeworm</name>
    <dbReference type="NCBI Taxonomy" id="70667"/>
    <lineage>
        <taxon>Eukaryota</taxon>
        <taxon>Metazoa</taxon>
        <taxon>Spiralia</taxon>
        <taxon>Lophotrochozoa</taxon>
        <taxon>Platyhelminthes</taxon>
        <taxon>Cestoda</taxon>
        <taxon>Eucestoda</taxon>
        <taxon>Diphyllobothriidea</taxon>
        <taxon>Diphyllobothriidae</taxon>
        <taxon>Schistocephalus</taxon>
    </lineage>
</organism>
<feature type="transmembrane region" description="Helical" evidence="2">
    <location>
        <begin position="95"/>
        <end position="115"/>
    </location>
</feature>
<name>A0A183SWH4_SCHSO</name>
<keyword evidence="2" id="KW-0812">Transmembrane</keyword>
<accession>A0A183SWH4</accession>
<dbReference type="EMBL" id="UYSU01034729">
    <property type="protein sequence ID" value="VDL94957.1"/>
    <property type="molecule type" value="Genomic_DNA"/>
</dbReference>
<protein>
    <submittedName>
        <fullName evidence="5">Lysosomal cobalamin transporter</fullName>
    </submittedName>
</protein>
<dbReference type="Proteomes" id="UP000275846">
    <property type="component" value="Unassembled WGS sequence"/>
</dbReference>
<feature type="transmembrane region" description="Helical" evidence="2">
    <location>
        <begin position="50"/>
        <end position="68"/>
    </location>
</feature>
<dbReference type="InterPro" id="IPR053291">
    <property type="entry name" value="Ommatidial_diff-associated"/>
</dbReference>
<dbReference type="OrthoDB" id="10033661at2759"/>
<feature type="transmembrane region" description="Helical" evidence="2">
    <location>
        <begin position="593"/>
        <end position="613"/>
    </location>
</feature>
<sequence length="988" mass="108093">MASEPHPAFYHSKKRIWDFPITTPANDQEAKWRLQLKTFCFSGFDQLWKFWYTIFVLSSTCCLVWLAIRRYLEFKAQAYNPRFGEEWNYEFPLNFQIFCLVLVIGLFPLLIYSAVARVGHAANDGIILGKDCVHLHALLAQSPALRFSQNDPEPSSNGAASHNISADRLRSQLVPPSVSLTELDFESFIISDTEEGCCAFLKQQLRPFAGLIHVIIAFALFVPIAVLQAEQIKNEAIDPTYAHKSNLDWLLNGFGRSATVYSQPPIDVSKVPEVDRIERMDALVPVPNNFLHAVINRQSSSSFPSHPFPSQPAEVSVEFIFLASSLVILTIRFAAPFWFTSKAFSILFSLYTALTGCYILLEAAAVEVLVKLTTAGSRDAAGNRISVIAQESQLLDPWICEAVSAVSFLFLLAGLVAFYASGELLFRQAVNNYARLIVSGEFDLMPQHQTSAEMFGEDRESQGSPLFPVPGPEVGPLSKKPIELLLGPSVIAVTTKAWRPPPTRKKTTNTTNPSVLPQSMSGASDRSATLRSRRISNSDSSPKRTSSKRIKSSIALWPAGVSGVALACLLATRACLFGPMLQCYWYSKAGLPLTFVIFSILYAILWLVLWFGISVKTAWRFRMLHTPSPVASSSRTTSPRHLPHMEGMVAPPWPLSYHSAAQRFGAGYLWPWLQYQPGWVAPNGGSLAFGNSPVPFETSRQPFPDESYAPQTAMLERGPSAMDSVYGCFTDIAPAVSDLPNDLRSAGGSGGPLRAGPPTLSDESDNAMQAMHAPNGMRMSHSISNAKLSNYIHLRQHPTQGSSPQLPASQRAQINHMGCDGGSYEINNDSDESPPTFISVSQIRASLDPTYASLVNGRANSGSPEAGEVHGRTVRTSSSSRRIGPPRVTFKEQSKTASGDETFCTNVISDTNNGSSDSGVCTNGSGSQRPSTVRKLSLSNFTLFNGSKDINHSDANIATYESQLSPQGFITTASNVRLETDDRLCSQV</sequence>
<feature type="transmembrane region" description="Helical" evidence="2">
    <location>
        <begin position="402"/>
        <end position="426"/>
    </location>
</feature>
<evidence type="ECO:0000313" key="3">
    <source>
        <dbReference type="EMBL" id="VDL94957.1"/>
    </source>
</evidence>
<evidence type="ECO:0000256" key="1">
    <source>
        <dbReference type="SAM" id="MobiDB-lite"/>
    </source>
</evidence>
<dbReference type="AlphaFoldDB" id="A0A183SWH4"/>
<dbReference type="WBParaSite" id="SSLN_0000890701-mRNA-1">
    <property type="protein sequence ID" value="SSLN_0000890701-mRNA-1"/>
    <property type="gene ID" value="SSLN_0000890701"/>
</dbReference>
<keyword evidence="2" id="KW-0472">Membrane</keyword>
<gene>
    <name evidence="3" type="ORF">SSLN_LOCUS8572</name>
</gene>
<proteinExistence type="predicted"/>
<keyword evidence="2" id="KW-1133">Transmembrane helix</keyword>
<evidence type="ECO:0000256" key="2">
    <source>
        <dbReference type="SAM" id="Phobius"/>
    </source>
</evidence>
<reference evidence="3 4" key="2">
    <citation type="submission" date="2018-11" db="EMBL/GenBank/DDBJ databases">
        <authorList>
            <consortium name="Pathogen Informatics"/>
        </authorList>
    </citation>
    <scope>NUCLEOTIDE SEQUENCE [LARGE SCALE GENOMIC DNA]</scope>
    <source>
        <strain evidence="3 4">NST_G2</strain>
    </source>
</reference>
<reference evidence="5" key="1">
    <citation type="submission" date="2016-06" db="UniProtKB">
        <authorList>
            <consortium name="WormBaseParasite"/>
        </authorList>
    </citation>
    <scope>IDENTIFICATION</scope>
</reference>
<feature type="transmembrane region" description="Helical" evidence="2">
    <location>
        <begin position="554"/>
        <end position="581"/>
    </location>
</feature>
<feature type="region of interest" description="Disordered" evidence="1">
    <location>
        <begin position="857"/>
        <end position="896"/>
    </location>
</feature>
<dbReference type="PANTHER" id="PTHR21579">
    <property type="entry name" value="PROTEIN TINCAR"/>
    <property type="match status" value="1"/>
</dbReference>
<evidence type="ECO:0000313" key="4">
    <source>
        <dbReference type="Proteomes" id="UP000275846"/>
    </source>
</evidence>
<keyword evidence="4" id="KW-1185">Reference proteome</keyword>
<feature type="compositionally biased region" description="Polar residues" evidence="1">
    <location>
        <begin position="514"/>
        <end position="539"/>
    </location>
</feature>
<dbReference type="PANTHER" id="PTHR21579:SF16">
    <property type="entry name" value="HTRL DOMAIN CONTAINING"/>
    <property type="match status" value="1"/>
</dbReference>
<feature type="region of interest" description="Disordered" evidence="1">
    <location>
        <begin position="497"/>
        <end position="546"/>
    </location>
</feature>
<evidence type="ECO:0000313" key="5">
    <source>
        <dbReference type="WBParaSite" id="SSLN_0000890701-mRNA-1"/>
    </source>
</evidence>
<feature type="transmembrane region" description="Helical" evidence="2">
    <location>
        <begin position="319"/>
        <end position="339"/>
    </location>
</feature>
<feature type="region of interest" description="Disordered" evidence="1">
    <location>
        <begin position="743"/>
        <end position="763"/>
    </location>
</feature>